<dbReference type="Pfam" id="PF03291">
    <property type="entry name" value="mRNA_G-N7_MeTrfase"/>
    <property type="match status" value="1"/>
</dbReference>
<dbReference type="InterPro" id="IPR033469">
    <property type="entry name" value="CYTH-like_dom_sf"/>
</dbReference>
<dbReference type="InterPro" id="IPR037009">
    <property type="entry name" value="mRNA_triPase_Cet1_sf"/>
</dbReference>
<keyword evidence="5" id="KW-0949">S-adenosyl-L-methionine</keyword>
<dbReference type="Gene3D" id="3.20.100.10">
    <property type="entry name" value="mRNA triphosphatase Cet1-like"/>
    <property type="match status" value="1"/>
</dbReference>
<keyword evidence="9" id="KW-0342">GTP-binding</keyword>
<dbReference type="CDD" id="cd02440">
    <property type="entry name" value="AdoMet_MTases"/>
    <property type="match status" value="1"/>
</dbReference>
<sequence>MALADIIDIVKNAAKGSEVEVSVGHGSPLTLEKYVHLLETHVKRHKDVNTNFKILKEVSLDIAFNYDHERLCSHRITIYGLDAINEALNSISMRENHVVFSILISKAKNDSNISTMTKTRKKTDIIDIPNLQLRMRNSLENPVSDSDMKKLLQLQRGEKEYITYRFKERLSLFIHDDDIATIRTDITKVKQTSNIRFLANAQPRYEVEVELTPKTKIGDKLASKYLSILENEVMLISKIIQGSWQLIEAEELEGVAVELRKTMIGDGTTKTDLPGMQPRSLELPQLVDSIPTKYSVTDKADGDRYFLFIRHASVYLVSTNMAIKKIASDKKYKDWELTIIDGEYIYLPDLNKYLFLSFDIMFFKGQDIRGEVKLQARLDKMYEVMTTVFDQVIIPKDGPIKQHEKLMREYMSSLNKALAKAEHQVIMGKYFVMPKDKEPESIFAGSSLMWRLYTSDIEFKCPYTLDGLIYTSTEQKYTEQRKEEIHPIYKWKPKNKNSIDFYVIFEKDKDTGNILNVYDNTIDDTKAEDDQALEPSKDEGKYSDVRRVYRILNLYVGRREGTREYPVLFQKDDTNYVAKLYVDRNEVRDIEGKMLQDNTVVEFAYNNDINIEKSFRWVPLRTRFDKTEMVQRFKRKYGNNNNVSESIWRSMIDPIDISDLDLLGDIKTYDSHMKRLRSKVKDDALFLSRKEDAYYQEVSKEISKTYRRFHNFIKTSMINTYCKGKFGHKFSILDIACGKGGDIDKFYHARVGYYVGIDEDEHGIYSVLDGAKKRYENLKRTKPDAPRMQFFVADATLPLSFDDQYTKYGKVIEQDKRAMIDFFGKDTSSEVKQFDIINCQFAIHYFLKDNQTWSNFTNNIKRYLRKGGYLMFTTLDANLVNNQLAKTGKMTEYYTTEEGKQKMLYELVRMYPETTKNLKTNGLAIDVHMSWISNENIYIKEYLVEPSYIISELSSKCNMRLIETESFGGFIETNRYLFEDVIQFESNERTKKSLYDWAAFYNDKDPLTASLKKYSQLHRYYIFRMG</sequence>
<dbReference type="GO" id="GO:0003723">
    <property type="term" value="F:RNA binding"/>
    <property type="evidence" value="ECO:0007669"/>
    <property type="project" value="UniProtKB-KW"/>
</dbReference>
<accession>A0A6C0M3D0</accession>
<dbReference type="InterPro" id="IPR029063">
    <property type="entry name" value="SAM-dependent_MTases_sf"/>
</dbReference>
<keyword evidence="8" id="KW-0694">RNA-binding</keyword>
<dbReference type="GO" id="GO:0004651">
    <property type="term" value="F:polynucleotide 5'-phosphatase activity"/>
    <property type="evidence" value="ECO:0007669"/>
    <property type="project" value="InterPro"/>
</dbReference>
<name>A0A6C0M3D0_9ZZZZ</name>
<dbReference type="InterPro" id="IPR039753">
    <property type="entry name" value="RG7MT1"/>
</dbReference>
<dbReference type="InterPro" id="IPR004971">
    <property type="entry name" value="mRNA_G-N7_MeTrfase_dom"/>
</dbReference>
<dbReference type="PANTHER" id="PTHR12189">
    <property type="entry name" value="MRNA GUANINE-7- METHYLTRANSFERASE"/>
    <property type="match status" value="1"/>
</dbReference>
<dbReference type="Gene3D" id="2.40.50.140">
    <property type="entry name" value="Nucleic acid-binding proteins"/>
    <property type="match status" value="1"/>
</dbReference>
<comment type="pathway">
    <text evidence="1">mRNA processing; mRNA capping.</text>
</comment>
<evidence type="ECO:0000256" key="9">
    <source>
        <dbReference type="ARBA" id="ARBA00023134"/>
    </source>
</evidence>
<evidence type="ECO:0000256" key="2">
    <source>
        <dbReference type="ARBA" id="ARBA00022603"/>
    </source>
</evidence>
<evidence type="ECO:0000256" key="7">
    <source>
        <dbReference type="ARBA" id="ARBA00022801"/>
    </source>
</evidence>
<keyword evidence="3" id="KW-0507">mRNA processing</keyword>
<dbReference type="UniPathway" id="UPA00922"/>
<dbReference type="SUPFAM" id="SSF56091">
    <property type="entry name" value="DNA ligase/mRNA capping enzyme, catalytic domain"/>
    <property type="match status" value="1"/>
</dbReference>
<evidence type="ECO:0000256" key="10">
    <source>
        <dbReference type="ARBA" id="ARBA00047740"/>
    </source>
</evidence>
<dbReference type="AlphaFoldDB" id="A0A6C0M3D0"/>
<evidence type="ECO:0000256" key="6">
    <source>
        <dbReference type="ARBA" id="ARBA00022741"/>
    </source>
</evidence>
<dbReference type="GO" id="GO:0004484">
    <property type="term" value="F:mRNA guanylyltransferase activity"/>
    <property type="evidence" value="ECO:0007669"/>
    <property type="project" value="InterPro"/>
</dbReference>
<dbReference type="GO" id="GO:0005634">
    <property type="term" value="C:nucleus"/>
    <property type="evidence" value="ECO:0007669"/>
    <property type="project" value="TreeGrafter"/>
</dbReference>
<dbReference type="Gene3D" id="3.40.50.150">
    <property type="entry name" value="Vaccinia Virus protein VP39"/>
    <property type="match status" value="1"/>
</dbReference>
<evidence type="ECO:0000259" key="11">
    <source>
        <dbReference type="PROSITE" id="PS51562"/>
    </source>
</evidence>
<reference evidence="12" key="1">
    <citation type="journal article" date="2020" name="Nature">
        <title>Giant virus diversity and host interactions through global metagenomics.</title>
        <authorList>
            <person name="Schulz F."/>
            <person name="Roux S."/>
            <person name="Paez-Espino D."/>
            <person name="Jungbluth S."/>
            <person name="Walsh D.A."/>
            <person name="Denef V.J."/>
            <person name="McMahon K.D."/>
            <person name="Konstantinidis K.T."/>
            <person name="Eloe-Fadrosh E.A."/>
            <person name="Kyrpides N.C."/>
            <person name="Woyke T."/>
        </authorList>
    </citation>
    <scope>NUCLEOTIDE SEQUENCE</scope>
    <source>
        <strain evidence="12">GVMAG-S-1035085-51</strain>
    </source>
</reference>
<dbReference type="SUPFAM" id="SSF53335">
    <property type="entry name" value="S-adenosyl-L-methionine-dependent methyltransferases"/>
    <property type="match status" value="1"/>
</dbReference>
<evidence type="ECO:0000256" key="3">
    <source>
        <dbReference type="ARBA" id="ARBA00022664"/>
    </source>
</evidence>
<dbReference type="SUPFAM" id="SSF55154">
    <property type="entry name" value="CYTH-like phosphatases"/>
    <property type="match status" value="1"/>
</dbReference>
<comment type="catalytic activity">
    <reaction evidence="10">
        <text>a 5'-end triphospho-ribonucleoside in mRNA + H2O = a 5'-end diphospho-ribonucleoside in mRNA + phosphate + H(+)</text>
        <dbReference type="Rhea" id="RHEA:67004"/>
        <dbReference type="Rhea" id="RHEA-COMP:17164"/>
        <dbReference type="Rhea" id="RHEA-COMP:17165"/>
        <dbReference type="ChEBI" id="CHEBI:15377"/>
        <dbReference type="ChEBI" id="CHEBI:15378"/>
        <dbReference type="ChEBI" id="CHEBI:43474"/>
        <dbReference type="ChEBI" id="CHEBI:167616"/>
        <dbReference type="ChEBI" id="CHEBI:167618"/>
        <dbReference type="EC" id="3.6.1.74"/>
    </reaction>
    <physiologicalReaction direction="left-to-right" evidence="10">
        <dbReference type="Rhea" id="RHEA:67005"/>
    </physiologicalReaction>
</comment>
<keyword evidence="7" id="KW-0378">Hydrolase</keyword>
<evidence type="ECO:0000313" key="12">
    <source>
        <dbReference type="EMBL" id="QHU35982.1"/>
    </source>
</evidence>
<dbReference type="GO" id="GO:0005525">
    <property type="term" value="F:GTP binding"/>
    <property type="evidence" value="ECO:0007669"/>
    <property type="project" value="UniProtKB-KW"/>
</dbReference>
<keyword evidence="2" id="KW-0489">Methyltransferase</keyword>
<dbReference type="Gene3D" id="3.30.470.30">
    <property type="entry name" value="DNA ligase/mRNA capping enzyme"/>
    <property type="match status" value="1"/>
</dbReference>
<evidence type="ECO:0000256" key="4">
    <source>
        <dbReference type="ARBA" id="ARBA00022679"/>
    </source>
</evidence>
<dbReference type="GO" id="GO:0140818">
    <property type="term" value="F:mRNA 5'-triphosphate monophosphatase activity"/>
    <property type="evidence" value="ECO:0007669"/>
    <property type="project" value="UniProtKB-EC"/>
</dbReference>
<proteinExistence type="predicted"/>
<dbReference type="GO" id="GO:0005524">
    <property type="term" value="F:ATP binding"/>
    <property type="evidence" value="ECO:0007669"/>
    <property type="project" value="InterPro"/>
</dbReference>
<feature type="domain" description="MRNA cap 0 methyltransferase" evidence="11">
    <location>
        <begin position="701"/>
        <end position="1026"/>
    </location>
</feature>
<dbReference type="EMBL" id="MN740618">
    <property type="protein sequence ID" value="QHU35982.1"/>
    <property type="molecule type" value="Genomic_DNA"/>
</dbReference>
<dbReference type="Pfam" id="PF01331">
    <property type="entry name" value="mRNA_cap_enzyme"/>
    <property type="match status" value="1"/>
</dbReference>
<dbReference type="InterPro" id="IPR001339">
    <property type="entry name" value="mRNA_cap_enzyme_adenylation"/>
</dbReference>
<dbReference type="PANTHER" id="PTHR12189:SF2">
    <property type="entry name" value="MRNA CAP GUANINE-N7 METHYLTRANSFERASE"/>
    <property type="match status" value="1"/>
</dbReference>
<evidence type="ECO:0000256" key="5">
    <source>
        <dbReference type="ARBA" id="ARBA00022691"/>
    </source>
</evidence>
<dbReference type="Pfam" id="PF02940">
    <property type="entry name" value="mRNA_triPase"/>
    <property type="match status" value="1"/>
</dbReference>
<dbReference type="GO" id="GO:0004482">
    <property type="term" value="F:mRNA 5'-cap (guanine-N7-)-methyltransferase activity"/>
    <property type="evidence" value="ECO:0007669"/>
    <property type="project" value="InterPro"/>
</dbReference>
<dbReference type="InterPro" id="IPR012340">
    <property type="entry name" value="NA-bd_OB-fold"/>
</dbReference>
<protein>
    <recommendedName>
        <fullName evidence="11">mRNA cap 0 methyltransferase domain-containing protein</fullName>
    </recommendedName>
</protein>
<dbReference type="InterPro" id="IPR004206">
    <property type="entry name" value="mRNA_triPase_Cet1"/>
</dbReference>
<dbReference type="PROSITE" id="PS51562">
    <property type="entry name" value="RNA_CAP0_MT"/>
    <property type="match status" value="1"/>
</dbReference>
<organism evidence="12">
    <name type="scientific">viral metagenome</name>
    <dbReference type="NCBI Taxonomy" id="1070528"/>
    <lineage>
        <taxon>unclassified sequences</taxon>
        <taxon>metagenomes</taxon>
        <taxon>organismal metagenomes</taxon>
    </lineage>
</organism>
<keyword evidence="4" id="KW-0808">Transferase</keyword>
<keyword evidence="6" id="KW-0547">Nucleotide-binding</keyword>
<evidence type="ECO:0000256" key="8">
    <source>
        <dbReference type="ARBA" id="ARBA00022884"/>
    </source>
</evidence>
<evidence type="ECO:0000256" key="1">
    <source>
        <dbReference type="ARBA" id="ARBA00005129"/>
    </source>
</evidence>